<reference evidence="1" key="1">
    <citation type="submission" date="2020-10" db="EMBL/GenBank/DDBJ databases">
        <authorList>
            <person name="Gilroy R."/>
        </authorList>
    </citation>
    <scope>NUCLEOTIDE SEQUENCE</scope>
    <source>
        <strain evidence="1">ChiGjej1B1-19959</strain>
    </source>
</reference>
<dbReference type="EMBL" id="DVMW01000037">
    <property type="protein sequence ID" value="HIU36240.1"/>
    <property type="molecule type" value="Genomic_DNA"/>
</dbReference>
<organism evidence="1 2">
    <name type="scientific">Candidatus Fimenecus excrementigallinarum</name>
    <dbReference type="NCBI Taxonomy" id="2840816"/>
    <lineage>
        <taxon>Bacteria</taxon>
        <taxon>Bacillati</taxon>
        <taxon>Bacillota</taxon>
        <taxon>Clostridia</taxon>
        <taxon>Candidatus Fimenecus</taxon>
    </lineage>
</organism>
<protein>
    <submittedName>
        <fullName evidence="1">Uncharacterized protein</fullName>
    </submittedName>
</protein>
<comment type="caution">
    <text evidence="1">The sequence shown here is derived from an EMBL/GenBank/DDBJ whole genome shotgun (WGS) entry which is preliminary data.</text>
</comment>
<evidence type="ECO:0000313" key="1">
    <source>
        <dbReference type="EMBL" id="HIU36240.1"/>
    </source>
</evidence>
<name>A0A9D1IG22_9FIRM</name>
<dbReference type="AlphaFoldDB" id="A0A9D1IG22"/>
<dbReference type="Proteomes" id="UP000824071">
    <property type="component" value="Unassembled WGS sequence"/>
</dbReference>
<evidence type="ECO:0000313" key="2">
    <source>
        <dbReference type="Proteomes" id="UP000824071"/>
    </source>
</evidence>
<reference evidence="1" key="2">
    <citation type="journal article" date="2021" name="PeerJ">
        <title>Extensive microbial diversity within the chicken gut microbiome revealed by metagenomics and culture.</title>
        <authorList>
            <person name="Gilroy R."/>
            <person name="Ravi A."/>
            <person name="Getino M."/>
            <person name="Pursley I."/>
            <person name="Horton D.L."/>
            <person name="Alikhan N.F."/>
            <person name="Baker D."/>
            <person name="Gharbi K."/>
            <person name="Hall N."/>
            <person name="Watson M."/>
            <person name="Adriaenssens E.M."/>
            <person name="Foster-Nyarko E."/>
            <person name="Jarju S."/>
            <person name="Secka A."/>
            <person name="Antonio M."/>
            <person name="Oren A."/>
            <person name="Chaudhuri R.R."/>
            <person name="La Ragione R."/>
            <person name="Hildebrand F."/>
            <person name="Pallen M.J."/>
        </authorList>
    </citation>
    <scope>NUCLEOTIDE SEQUENCE</scope>
    <source>
        <strain evidence="1">ChiGjej1B1-19959</strain>
    </source>
</reference>
<gene>
    <name evidence="1" type="ORF">IAC53_06545</name>
</gene>
<accession>A0A9D1IG22</accession>
<sequence length="51" mass="5729">MKNRFSAFLLAAALTVLGILLVLWALESREVRMHDPAGHTNPQTLQVLQTR</sequence>
<proteinExistence type="predicted"/>